<organism evidence="8">
    <name type="scientific">Schistocephalus solidus</name>
    <name type="common">Tapeworm</name>
    <dbReference type="NCBI Taxonomy" id="70667"/>
    <lineage>
        <taxon>Eukaryota</taxon>
        <taxon>Metazoa</taxon>
        <taxon>Spiralia</taxon>
        <taxon>Lophotrochozoa</taxon>
        <taxon>Platyhelminthes</taxon>
        <taxon>Cestoda</taxon>
        <taxon>Eucestoda</taxon>
        <taxon>Diphyllobothriidea</taxon>
        <taxon>Diphyllobothriidae</taxon>
        <taxon>Schistocephalus</taxon>
    </lineage>
</organism>
<feature type="region of interest" description="Disordered" evidence="6">
    <location>
        <begin position="673"/>
        <end position="705"/>
    </location>
</feature>
<proteinExistence type="inferred from homology"/>
<accession>A0A0X3P3S3</accession>
<feature type="transmembrane region" description="Helical" evidence="7">
    <location>
        <begin position="137"/>
        <end position="156"/>
    </location>
</feature>
<dbReference type="InterPro" id="IPR008010">
    <property type="entry name" value="Tatp1"/>
</dbReference>
<feature type="region of interest" description="Disordered" evidence="6">
    <location>
        <begin position="203"/>
        <end position="230"/>
    </location>
</feature>
<name>A0A0X3P3S3_SCHSO</name>
<comment type="subcellular location">
    <subcellularLocation>
        <location evidence="1">Membrane</location>
        <topology evidence="1">Multi-pass membrane protein</topology>
    </subcellularLocation>
</comment>
<evidence type="ECO:0000256" key="3">
    <source>
        <dbReference type="ARBA" id="ARBA00022692"/>
    </source>
</evidence>
<evidence type="ECO:0008006" key="9">
    <source>
        <dbReference type="Google" id="ProtNLM"/>
    </source>
</evidence>
<feature type="transmembrane region" description="Helical" evidence="7">
    <location>
        <begin position="72"/>
        <end position="91"/>
    </location>
</feature>
<dbReference type="AlphaFoldDB" id="A0A0X3P3S3"/>
<comment type="similarity">
    <text evidence="2">Belongs to the TAPT1 family.</text>
</comment>
<dbReference type="PANTHER" id="PTHR13317">
    <property type="entry name" value="TRANSMEMBRANE ANTERIOR POSTERIOR TRANSFORMATION PROTEIN 1 HOMOLOG"/>
    <property type="match status" value="1"/>
</dbReference>
<keyword evidence="5 7" id="KW-0472">Membrane</keyword>
<evidence type="ECO:0000256" key="1">
    <source>
        <dbReference type="ARBA" id="ARBA00004141"/>
    </source>
</evidence>
<feature type="region of interest" description="Disordered" evidence="6">
    <location>
        <begin position="831"/>
        <end position="885"/>
    </location>
</feature>
<evidence type="ECO:0000256" key="7">
    <source>
        <dbReference type="SAM" id="Phobius"/>
    </source>
</evidence>
<dbReference type="GO" id="GO:0045724">
    <property type="term" value="P:positive regulation of cilium assembly"/>
    <property type="evidence" value="ECO:0007669"/>
    <property type="project" value="TreeGrafter"/>
</dbReference>
<dbReference type="EMBL" id="GEEE01016922">
    <property type="protein sequence ID" value="JAP46303.1"/>
    <property type="molecule type" value="Transcribed_RNA"/>
</dbReference>
<gene>
    <name evidence="8" type="ORF">TR165501</name>
</gene>
<reference evidence="8" key="1">
    <citation type="submission" date="2016-01" db="EMBL/GenBank/DDBJ databases">
        <title>Reference transcriptome for the parasite Schistocephalus solidus: insights into the molecular evolution of parasitism.</title>
        <authorList>
            <person name="Hebert F.O."/>
            <person name="Grambauer S."/>
            <person name="Barber I."/>
            <person name="Landry C.R."/>
            <person name="Aubin-Horth N."/>
        </authorList>
    </citation>
    <scope>NUCLEOTIDE SEQUENCE</scope>
</reference>
<dbReference type="Pfam" id="PF05346">
    <property type="entry name" value="DUF747"/>
    <property type="match status" value="1"/>
</dbReference>
<feature type="region of interest" description="Disordered" evidence="6">
    <location>
        <begin position="775"/>
        <end position="807"/>
    </location>
</feature>
<feature type="transmembrane region" description="Helical" evidence="7">
    <location>
        <begin position="97"/>
        <end position="116"/>
    </location>
</feature>
<protein>
    <recommendedName>
        <fullName evidence="9">Protein TAPT1 homolog</fullName>
    </recommendedName>
</protein>
<feature type="compositionally biased region" description="Acidic residues" evidence="6">
    <location>
        <begin position="834"/>
        <end position="848"/>
    </location>
</feature>
<dbReference type="GO" id="GO:0036064">
    <property type="term" value="C:ciliary basal body"/>
    <property type="evidence" value="ECO:0007669"/>
    <property type="project" value="TreeGrafter"/>
</dbReference>
<keyword evidence="4 7" id="KW-1133">Transmembrane helix</keyword>
<evidence type="ECO:0000256" key="6">
    <source>
        <dbReference type="SAM" id="MobiDB-lite"/>
    </source>
</evidence>
<feature type="transmembrane region" description="Helical" evidence="7">
    <location>
        <begin position="244"/>
        <end position="269"/>
    </location>
</feature>
<evidence type="ECO:0000256" key="4">
    <source>
        <dbReference type="ARBA" id="ARBA00022989"/>
    </source>
</evidence>
<evidence type="ECO:0000256" key="5">
    <source>
        <dbReference type="ARBA" id="ARBA00023136"/>
    </source>
</evidence>
<dbReference type="GO" id="GO:0005789">
    <property type="term" value="C:endoplasmic reticulum membrane"/>
    <property type="evidence" value="ECO:0007669"/>
    <property type="project" value="TreeGrafter"/>
</dbReference>
<feature type="transmembrane region" description="Helical" evidence="7">
    <location>
        <begin position="427"/>
        <end position="451"/>
    </location>
</feature>
<evidence type="ECO:0000256" key="2">
    <source>
        <dbReference type="ARBA" id="ARBA00008803"/>
    </source>
</evidence>
<sequence>MEQKEQWRYRNDSESECEIRNPFQNFKFSNYLYEEFSPSTRHQEEGEAAQDNGPFRNRVYKFLSIPQYFESFMAYGLLQCLDHLLVIYTFLPLRCFITYLTLLVFVLRSVFGLFIPRIRPLGRYQLHAVDARDLVKFSFVCLCTLFLYTFDSSIAYHEIRTQSVIKIYIFFNLLEVADRLLSAVNLDAIDDILFTVKAKLMSGKPDASGSRPACSGDNPQPPGSNPSPASASTSVTWGSFILQYTFALLCVAAHCLLLLAQVTTLNVAFNSQNRSLLTVMISNNFIELKSNVFRKMGKSNLFQIACADVRERFHYSVWLFIIVCRNMSATGWQSDDFLGFLPDIFLIFGAEVAVDWVKHAFISKFNVIPSDVYEEYTVSIAYDLLLCRQGKNSADYFELLARRMGLTPISLSCLINVMLIQTVRSSWLFLIISVAVPLMFLVKLLAHLLLLRLAYNHVHAYTVAMTTKLSTGAAAAGGGTSDMASSAGAQGAPVSSTDAMRYATSAAAASIPTDTVKSQKRGVFFHPYTGYDLPTRDDGQFAMPHPVIPQRSHSDSTCLSIPQMAEAGGSLRLGIGAGGQPSDHSSLRGAGGSAEEFASLTSVPSTFTTGVGSSGSKRGILKPTVPAAAIDLSVAAGFASLFDDEVSNTSYKTATQSWLDSSDMHVRRRKNAVPLNSLSMESSEANTLESLSQHDADSEGPFGPAEEGHVAFIGAECFKVHHFDQPLINRHLRGFSEATSTPARWKRGQMPLRRCCSLDSLRLWQPCRTLSPRVMASEKGDEAKQLQQEPKASAPCAHRSNRRRVHTENEVSTVLILEQLSSLLNDESAHLEDAADDDSSDMNGEVEQEDRRPESSADAASSLTEPVKQPLSNVDRYSMLGGQIS</sequence>
<feature type="compositionally biased region" description="Polar residues" evidence="6">
    <location>
        <begin position="674"/>
        <end position="691"/>
    </location>
</feature>
<evidence type="ECO:0000313" key="8">
    <source>
        <dbReference type="EMBL" id="JAP46303.1"/>
    </source>
</evidence>
<dbReference type="PANTHER" id="PTHR13317:SF4">
    <property type="entry name" value="TRANSMEMBRANE ANTERIOR POSTERIOR TRANSFORMATION PROTEIN 1 HOMOLOG"/>
    <property type="match status" value="1"/>
</dbReference>
<keyword evidence="3 7" id="KW-0812">Transmembrane</keyword>